<dbReference type="Pfam" id="PF12911">
    <property type="entry name" value="OppC_N"/>
    <property type="match status" value="1"/>
</dbReference>
<evidence type="ECO:0000256" key="7">
    <source>
        <dbReference type="RuleBase" id="RU363032"/>
    </source>
</evidence>
<name>C0CN56_BLAHS</name>
<evidence type="ECO:0000259" key="8">
    <source>
        <dbReference type="PROSITE" id="PS50928"/>
    </source>
</evidence>
<dbReference type="CDD" id="cd06261">
    <property type="entry name" value="TM_PBP2"/>
    <property type="match status" value="1"/>
</dbReference>
<dbReference type="PATRIC" id="fig|476272.21.peg.1726"/>
<dbReference type="PROSITE" id="PS50928">
    <property type="entry name" value="ABC_TM1"/>
    <property type="match status" value="1"/>
</dbReference>
<comment type="similarity">
    <text evidence="7">Belongs to the binding-protein-dependent transport system permease family.</text>
</comment>
<dbReference type="PANTHER" id="PTHR43386:SF1">
    <property type="entry name" value="D,D-DIPEPTIDE TRANSPORT SYSTEM PERMEASE PROTEIN DDPC-RELATED"/>
    <property type="match status" value="1"/>
</dbReference>
<keyword evidence="5 7" id="KW-1133">Transmembrane helix</keyword>
<keyword evidence="4 7" id="KW-0812">Transmembrane</keyword>
<dbReference type="GO" id="GO:0055085">
    <property type="term" value="P:transmembrane transport"/>
    <property type="evidence" value="ECO:0007669"/>
    <property type="project" value="InterPro"/>
</dbReference>
<dbReference type="InterPro" id="IPR025966">
    <property type="entry name" value="OppC_N"/>
</dbReference>
<evidence type="ECO:0000256" key="2">
    <source>
        <dbReference type="ARBA" id="ARBA00022448"/>
    </source>
</evidence>
<reference evidence="9 10" key="1">
    <citation type="submission" date="2009-01" db="EMBL/GenBank/DDBJ databases">
        <authorList>
            <person name="Fulton L."/>
            <person name="Clifton S."/>
            <person name="Fulton B."/>
            <person name="Xu J."/>
            <person name="Minx P."/>
            <person name="Pepin K.H."/>
            <person name="Johnson M."/>
            <person name="Bhonagiri V."/>
            <person name="Nash W.E."/>
            <person name="Mardis E.R."/>
            <person name="Wilson R.K."/>
        </authorList>
    </citation>
    <scope>NUCLEOTIDE SEQUENCE [LARGE SCALE GENOMIC DNA]</scope>
    <source>
        <strain evidence="10">DSM 10507 / JCM 14656 / S5a33</strain>
    </source>
</reference>
<evidence type="ECO:0000256" key="3">
    <source>
        <dbReference type="ARBA" id="ARBA00022475"/>
    </source>
</evidence>
<dbReference type="Proteomes" id="UP000003100">
    <property type="component" value="Unassembled WGS sequence"/>
</dbReference>
<evidence type="ECO:0000256" key="1">
    <source>
        <dbReference type="ARBA" id="ARBA00004651"/>
    </source>
</evidence>
<feature type="transmembrane region" description="Helical" evidence="7">
    <location>
        <begin position="270"/>
        <end position="291"/>
    </location>
</feature>
<reference evidence="9 10" key="2">
    <citation type="submission" date="2009-02" db="EMBL/GenBank/DDBJ databases">
        <title>Draft genome sequence of Blautia hydrogenotrophica DSM 10507 (Ruminococcus hydrogenotrophicus DSM 10507).</title>
        <authorList>
            <person name="Sudarsanam P."/>
            <person name="Ley R."/>
            <person name="Guruge J."/>
            <person name="Turnbaugh P.J."/>
            <person name="Mahowald M."/>
            <person name="Liep D."/>
            <person name="Gordon J."/>
        </authorList>
    </citation>
    <scope>NUCLEOTIDE SEQUENCE [LARGE SCALE GENOMIC DNA]</scope>
    <source>
        <strain evidence="10">DSM 10507 / JCM 14656 / S5a33</strain>
    </source>
</reference>
<dbReference type="RefSeq" id="WP_005949537.1">
    <property type="nucleotide sequence ID" value="NZ_CP136423.1"/>
</dbReference>
<dbReference type="eggNOG" id="COG1173">
    <property type="taxonomic scope" value="Bacteria"/>
</dbReference>
<keyword evidence="6 7" id="KW-0472">Membrane</keyword>
<feature type="transmembrane region" description="Helical" evidence="7">
    <location>
        <begin position="105"/>
        <end position="131"/>
    </location>
</feature>
<accession>C0CN56</accession>
<evidence type="ECO:0000256" key="5">
    <source>
        <dbReference type="ARBA" id="ARBA00022989"/>
    </source>
</evidence>
<comment type="subcellular location">
    <subcellularLocation>
        <location evidence="1 7">Cell membrane</location>
        <topology evidence="1 7">Multi-pass membrane protein</topology>
    </subcellularLocation>
</comment>
<dbReference type="InterPro" id="IPR035906">
    <property type="entry name" value="MetI-like_sf"/>
</dbReference>
<dbReference type="SUPFAM" id="SSF161098">
    <property type="entry name" value="MetI-like"/>
    <property type="match status" value="1"/>
</dbReference>
<dbReference type="PANTHER" id="PTHR43386">
    <property type="entry name" value="OLIGOPEPTIDE TRANSPORT SYSTEM PERMEASE PROTEIN APPC"/>
    <property type="match status" value="1"/>
</dbReference>
<evidence type="ECO:0000313" key="10">
    <source>
        <dbReference type="Proteomes" id="UP000003100"/>
    </source>
</evidence>
<sequence length="305" mass="32368">MAGKKNMTANTAVLGAEAHSQLIKRERKANNVWNKLRRNKTAMIGLVIVVFMIIIAIFAPLIATHDPNAIKPSETYLGLGENGHIFGTDEFGRDLFSRVVYGARISLIAAIGGTIVGAIIGIILGLIAGYLGGAADAVIMRLMDGMLAFPFVLLAIILMTILGSGLQNVILAIGIGNVPSFARVVRGQVHIVKNEEYCNAGRVIGVSNVRMLLRHILPNTISPIIVYATLNVAGAIISEATLSFLGLGISQPTASWGNILRAGKDCLNTAPHIATISGIFILVTVLGFNLLGDGVRDVLDPKMKK</sequence>
<organism evidence="9 10">
    <name type="scientific">Blautia hydrogenotrophica (strain DSM 10507 / JCM 14656 / S5a33)</name>
    <name type="common">Ruminococcus hydrogenotrophicus</name>
    <dbReference type="NCBI Taxonomy" id="476272"/>
    <lineage>
        <taxon>Bacteria</taxon>
        <taxon>Bacillati</taxon>
        <taxon>Bacillota</taxon>
        <taxon>Clostridia</taxon>
        <taxon>Lachnospirales</taxon>
        <taxon>Lachnospiraceae</taxon>
        <taxon>Blautia</taxon>
    </lineage>
</organism>
<dbReference type="AlphaFoldDB" id="C0CN56"/>
<keyword evidence="10" id="KW-1185">Reference proteome</keyword>
<keyword evidence="2 7" id="KW-0813">Transport</keyword>
<evidence type="ECO:0000256" key="6">
    <source>
        <dbReference type="ARBA" id="ARBA00023136"/>
    </source>
</evidence>
<feature type="domain" description="ABC transmembrane type-1" evidence="8">
    <location>
        <begin position="103"/>
        <end position="292"/>
    </location>
</feature>
<dbReference type="GO" id="GO:0005886">
    <property type="term" value="C:plasma membrane"/>
    <property type="evidence" value="ECO:0007669"/>
    <property type="project" value="UniProtKB-SubCell"/>
</dbReference>
<gene>
    <name evidence="9" type="ORF">RUMHYD_02294</name>
</gene>
<dbReference type="Pfam" id="PF00528">
    <property type="entry name" value="BPD_transp_1"/>
    <property type="match status" value="1"/>
</dbReference>
<proteinExistence type="inferred from homology"/>
<dbReference type="InterPro" id="IPR000515">
    <property type="entry name" value="MetI-like"/>
</dbReference>
<dbReference type="GeneID" id="86821059"/>
<protein>
    <recommendedName>
        <fullName evidence="8">ABC transmembrane type-1 domain-containing protein</fullName>
    </recommendedName>
</protein>
<dbReference type="EMBL" id="ACBZ01000123">
    <property type="protein sequence ID" value="EEG48844.1"/>
    <property type="molecule type" value="Genomic_DNA"/>
</dbReference>
<evidence type="ECO:0000313" key="9">
    <source>
        <dbReference type="EMBL" id="EEG48844.1"/>
    </source>
</evidence>
<feature type="transmembrane region" description="Helical" evidence="7">
    <location>
        <begin position="43"/>
        <end position="63"/>
    </location>
</feature>
<feature type="transmembrane region" description="Helical" evidence="7">
    <location>
        <begin position="224"/>
        <end position="249"/>
    </location>
</feature>
<feature type="transmembrane region" description="Helical" evidence="7">
    <location>
        <begin position="151"/>
        <end position="175"/>
    </location>
</feature>
<dbReference type="HOGENOM" id="CLU_028518_1_1_9"/>
<keyword evidence="3" id="KW-1003">Cell membrane</keyword>
<evidence type="ECO:0000256" key="4">
    <source>
        <dbReference type="ARBA" id="ARBA00022692"/>
    </source>
</evidence>
<dbReference type="Gene3D" id="1.10.3720.10">
    <property type="entry name" value="MetI-like"/>
    <property type="match status" value="1"/>
</dbReference>
<dbReference type="InterPro" id="IPR050366">
    <property type="entry name" value="BP-dependent_transpt_permease"/>
</dbReference>